<comment type="caution">
    <text evidence="2">The sequence shown here is derived from an EMBL/GenBank/DDBJ whole genome shotgun (WGS) entry which is preliminary data.</text>
</comment>
<gene>
    <name evidence="2" type="ORF">EDC25_12320</name>
</gene>
<dbReference type="SUPFAM" id="SSF52768">
    <property type="entry name" value="Arginase/deacetylase"/>
    <property type="match status" value="1"/>
</dbReference>
<dbReference type="AlphaFoldDB" id="A0A4R3L668"/>
<dbReference type="InterPro" id="IPR023696">
    <property type="entry name" value="Ureohydrolase_dom_sf"/>
</dbReference>
<evidence type="ECO:0000313" key="2">
    <source>
        <dbReference type="EMBL" id="TCS94350.1"/>
    </source>
</evidence>
<protein>
    <submittedName>
        <fullName evidence="2">Acetoin utilization deacetylase AcuC-like enzyme</fullName>
    </submittedName>
</protein>
<dbReference type="Gene3D" id="3.40.800.20">
    <property type="entry name" value="Histone deacetylase domain"/>
    <property type="match status" value="1"/>
</dbReference>
<dbReference type="PANTHER" id="PTHR10625:SF19">
    <property type="entry name" value="HISTONE DEACETYLASE 12"/>
    <property type="match status" value="1"/>
</dbReference>
<dbReference type="Proteomes" id="UP000294599">
    <property type="component" value="Unassembled WGS sequence"/>
</dbReference>
<dbReference type="InterPro" id="IPR037138">
    <property type="entry name" value="His_deacetylse_dom_sf"/>
</dbReference>
<evidence type="ECO:0000259" key="1">
    <source>
        <dbReference type="Pfam" id="PF00850"/>
    </source>
</evidence>
<reference evidence="2 3" key="1">
    <citation type="submission" date="2019-03" db="EMBL/GenBank/DDBJ databases">
        <title>Genomic Encyclopedia of Type Strains, Phase IV (KMG-IV): sequencing the most valuable type-strain genomes for metagenomic binning, comparative biology and taxonomic classification.</title>
        <authorList>
            <person name="Goeker M."/>
        </authorList>
    </citation>
    <scope>NUCLEOTIDE SEQUENCE [LARGE SCALE GENOMIC DNA]</scope>
    <source>
        <strain evidence="2 3">DSM 21944</strain>
    </source>
</reference>
<dbReference type="EMBL" id="SMAF01000023">
    <property type="protein sequence ID" value="TCS94350.1"/>
    <property type="molecule type" value="Genomic_DNA"/>
</dbReference>
<dbReference type="GO" id="GO:0004407">
    <property type="term" value="F:histone deacetylase activity"/>
    <property type="evidence" value="ECO:0007669"/>
    <property type="project" value="TreeGrafter"/>
</dbReference>
<sequence>MKRVPGFYSARYAPAEVASLARLQLAAEQMQRCGLVDFRAPAPLDPQRLRGLHSDRYIDAFVSGFEPLASSQGLRWSPRLRDATLAMLGGQLEASGQALRTGLALNLARGFHHAVPERGVAYCPFNGLALVAHCLPQRRVFVIDCDEHGGNGTEEFAALLPNLHAASVFGTRFGCRGGERSWAFPVRVDLFGFEVYEAALATVFDLVDRVQPDLVIYQAGADCHIDDPKGRAGLTTPELFRRDLMVFEAMAARAIPLVFVVAGGYQQARRVARINTNTVRAARRAYLRRFPAALLDAPDACDVALAPPS</sequence>
<dbReference type="Pfam" id="PF00850">
    <property type="entry name" value="Hist_deacetyl"/>
    <property type="match status" value="1"/>
</dbReference>
<dbReference type="InterPro" id="IPR023801">
    <property type="entry name" value="His_deacetylse_dom"/>
</dbReference>
<dbReference type="PANTHER" id="PTHR10625">
    <property type="entry name" value="HISTONE DEACETYLASE HDAC1-RELATED"/>
    <property type="match status" value="1"/>
</dbReference>
<keyword evidence="3" id="KW-1185">Reference proteome</keyword>
<name>A0A4R3L668_9GAMM</name>
<feature type="domain" description="Histone deacetylase" evidence="1">
    <location>
        <begin position="20"/>
        <end position="280"/>
    </location>
</feature>
<accession>A0A4R3L668</accession>
<dbReference type="OrthoDB" id="9808367at2"/>
<dbReference type="RefSeq" id="WP_123520626.1">
    <property type="nucleotide sequence ID" value="NZ_JBHLWF010000021.1"/>
</dbReference>
<evidence type="ECO:0000313" key="3">
    <source>
        <dbReference type="Proteomes" id="UP000294599"/>
    </source>
</evidence>
<organism evidence="2 3">
    <name type="scientific">Pseudofulvimonas gallinarii</name>
    <dbReference type="NCBI Taxonomy" id="634155"/>
    <lineage>
        <taxon>Bacteria</taxon>
        <taxon>Pseudomonadati</taxon>
        <taxon>Pseudomonadota</taxon>
        <taxon>Gammaproteobacteria</taxon>
        <taxon>Lysobacterales</taxon>
        <taxon>Rhodanobacteraceae</taxon>
        <taxon>Pseudofulvimonas</taxon>
    </lineage>
</organism>
<dbReference type="GO" id="GO:0040029">
    <property type="term" value="P:epigenetic regulation of gene expression"/>
    <property type="evidence" value="ECO:0007669"/>
    <property type="project" value="TreeGrafter"/>
</dbReference>
<proteinExistence type="predicted"/>